<dbReference type="Pfam" id="PF22694">
    <property type="entry name" value="CtpB_N-like"/>
    <property type="match status" value="1"/>
</dbReference>
<dbReference type="InterPro" id="IPR055210">
    <property type="entry name" value="CtpA/B_N"/>
</dbReference>
<dbReference type="InterPro" id="IPR029045">
    <property type="entry name" value="ClpP/crotonase-like_dom_sf"/>
</dbReference>
<evidence type="ECO:0000256" key="2">
    <source>
        <dbReference type="ARBA" id="ARBA00022670"/>
    </source>
</evidence>
<dbReference type="InterPro" id="IPR005151">
    <property type="entry name" value="Tail-specific_protease"/>
</dbReference>
<reference evidence="8" key="1">
    <citation type="journal article" date="2020" name="Microbiol. Resour. Announc.">
        <title>Complete Genome Sequence of Geobacillus sp. Strain E55-1, Isolated from Mine Geyser in Japan.</title>
        <authorList>
            <person name="Miyazaki K."/>
            <person name="Hase E."/>
            <person name="Tokito N."/>
        </authorList>
    </citation>
    <scope>NUCLEOTIDE SEQUENCE [LARGE SCALE GENOMIC DNA]</scope>
    <source>
        <strain evidence="8">E55-1</strain>
    </source>
</reference>
<dbReference type="SUPFAM" id="SSF50156">
    <property type="entry name" value="PDZ domain-like"/>
    <property type="match status" value="1"/>
</dbReference>
<comment type="similarity">
    <text evidence="1 5">Belongs to the peptidase S41A family.</text>
</comment>
<dbReference type="Pfam" id="PF03572">
    <property type="entry name" value="Peptidase_S41"/>
    <property type="match status" value="1"/>
</dbReference>
<dbReference type="FunFam" id="3.30.750.44:FF:000001">
    <property type="entry name" value="S41 family peptidase"/>
    <property type="match status" value="1"/>
</dbReference>
<dbReference type="Gene3D" id="3.30.750.44">
    <property type="match status" value="1"/>
</dbReference>
<keyword evidence="4 5" id="KW-0720">Serine protease</keyword>
<name>A0A679FTM0_9BACL</name>
<dbReference type="Gene3D" id="3.90.226.10">
    <property type="entry name" value="2-enoyl-CoA Hydratase, Chain A, domain 1"/>
    <property type="match status" value="1"/>
</dbReference>
<sequence length="487" mass="53577">MKKTTMTALMALSMLIGAGGTYVGLQWADRPPEGALSTIVADELSKSAGDDEEMKKIRQAYELIKNRYVEKVDEDKLTEGAIQGMIHTLGDPYSVYMDAETTEQFNESLDSSFEGIGAEVSMIDGKVTIVAPIKNSPAEKAGLKPNDQILRVNGESLEGLDLYEAVLKIRGKKGTTVELDILRPGVKNVMKVKVVRDAIPIQTVYDSIKRYEGKKAGYLQITSFSENTAADFKKKLAKLEAEHIDGLVIDVRGNPGGYLQSVEEMLKQLIPKGKPYVQIEERDGDRQKFYSDLTAKKPYPIVVLVDQGSASASEILAGAMKEAGGYPLVGETTFGKGTVQQAIPMGDGSNIKLTLYKWLTPDGHWIHKKGIKPDVAVAQPDYFHVAPLHVEKPFQYDMNDEQIANAQKMLKGLGFNPGRTDGYFSKETEQAVKAFQKANKLPVTGRIDDTTAQLLQVKIMEAVRDPSHDMQLKKALEVLFSSSARRG</sequence>
<dbReference type="SMART" id="SM00245">
    <property type="entry name" value="TSPc"/>
    <property type="match status" value="1"/>
</dbReference>
<dbReference type="AlphaFoldDB" id="A0A679FTM0"/>
<evidence type="ECO:0000313" key="7">
    <source>
        <dbReference type="EMBL" id="BBW97597.1"/>
    </source>
</evidence>
<organism evidence="7 8">
    <name type="scientific">Geobacillus subterraneus</name>
    <dbReference type="NCBI Taxonomy" id="129338"/>
    <lineage>
        <taxon>Bacteria</taxon>
        <taxon>Bacillati</taxon>
        <taxon>Bacillota</taxon>
        <taxon>Bacilli</taxon>
        <taxon>Bacillales</taxon>
        <taxon>Anoxybacillaceae</taxon>
        <taxon>Geobacillus</taxon>
    </lineage>
</organism>
<evidence type="ECO:0000256" key="5">
    <source>
        <dbReference type="RuleBase" id="RU004404"/>
    </source>
</evidence>
<dbReference type="PANTHER" id="PTHR32060:SF29">
    <property type="entry name" value="CARBOXY-TERMINAL PROCESSING PROTEASE CTPB"/>
    <property type="match status" value="1"/>
</dbReference>
<evidence type="ECO:0000256" key="1">
    <source>
        <dbReference type="ARBA" id="ARBA00009179"/>
    </source>
</evidence>
<dbReference type="Proteomes" id="UP000501421">
    <property type="component" value="Chromosome"/>
</dbReference>
<dbReference type="PROSITE" id="PS50106">
    <property type="entry name" value="PDZ"/>
    <property type="match status" value="1"/>
</dbReference>
<proteinExistence type="inferred from homology"/>
<dbReference type="EMBL" id="AP022557">
    <property type="protein sequence ID" value="BBW97597.1"/>
    <property type="molecule type" value="Genomic_DNA"/>
</dbReference>
<keyword evidence="8" id="KW-1185">Reference proteome</keyword>
<dbReference type="GO" id="GO:0006508">
    <property type="term" value="P:proteolysis"/>
    <property type="evidence" value="ECO:0007669"/>
    <property type="project" value="UniProtKB-KW"/>
</dbReference>
<dbReference type="InterPro" id="IPR004447">
    <property type="entry name" value="Peptidase_S41A"/>
</dbReference>
<dbReference type="SMART" id="SM00228">
    <property type="entry name" value="PDZ"/>
    <property type="match status" value="1"/>
</dbReference>
<dbReference type="CDD" id="cd07560">
    <property type="entry name" value="Peptidase_S41_CPP"/>
    <property type="match status" value="1"/>
</dbReference>
<dbReference type="Pfam" id="PF01471">
    <property type="entry name" value="PG_binding_1"/>
    <property type="match status" value="1"/>
</dbReference>
<gene>
    <name evidence="7" type="primary">ctpB</name>
    <name evidence="7" type="ORF">GsuE55_24300</name>
</gene>
<dbReference type="RefSeq" id="WP_280516671.1">
    <property type="nucleotide sequence ID" value="NZ_AP022557.1"/>
</dbReference>
<keyword evidence="2 5" id="KW-0645">Protease</keyword>
<dbReference type="GO" id="GO:0004175">
    <property type="term" value="F:endopeptidase activity"/>
    <property type="evidence" value="ECO:0007669"/>
    <property type="project" value="TreeGrafter"/>
</dbReference>
<dbReference type="InterPro" id="IPR036366">
    <property type="entry name" value="PGBDSf"/>
</dbReference>
<dbReference type="Pfam" id="PF13180">
    <property type="entry name" value="PDZ_2"/>
    <property type="match status" value="1"/>
</dbReference>
<dbReference type="SUPFAM" id="SSF47090">
    <property type="entry name" value="PGBD-like"/>
    <property type="match status" value="1"/>
</dbReference>
<dbReference type="InterPro" id="IPR036034">
    <property type="entry name" value="PDZ_sf"/>
</dbReference>
<dbReference type="InterPro" id="IPR036365">
    <property type="entry name" value="PGBD-like_sf"/>
</dbReference>
<evidence type="ECO:0000259" key="6">
    <source>
        <dbReference type="PROSITE" id="PS50106"/>
    </source>
</evidence>
<dbReference type="GO" id="GO:0030288">
    <property type="term" value="C:outer membrane-bounded periplasmic space"/>
    <property type="evidence" value="ECO:0007669"/>
    <property type="project" value="TreeGrafter"/>
</dbReference>
<dbReference type="GO" id="GO:0008236">
    <property type="term" value="F:serine-type peptidase activity"/>
    <property type="evidence" value="ECO:0007669"/>
    <property type="project" value="UniProtKB-KW"/>
</dbReference>
<dbReference type="SUPFAM" id="SSF52096">
    <property type="entry name" value="ClpP/crotonase"/>
    <property type="match status" value="1"/>
</dbReference>
<dbReference type="NCBIfam" id="TIGR00225">
    <property type="entry name" value="prc"/>
    <property type="match status" value="1"/>
</dbReference>
<dbReference type="InterPro" id="IPR001478">
    <property type="entry name" value="PDZ"/>
</dbReference>
<dbReference type="CDD" id="cd06782">
    <property type="entry name" value="cpPDZ_CPP-like"/>
    <property type="match status" value="1"/>
</dbReference>
<dbReference type="Gene3D" id="1.10.101.10">
    <property type="entry name" value="PGBD-like superfamily/PGBD"/>
    <property type="match status" value="1"/>
</dbReference>
<dbReference type="InterPro" id="IPR002477">
    <property type="entry name" value="Peptidoglycan-bd-like"/>
</dbReference>
<evidence type="ECO:0000256" key="4">
    <source>
        <dbReference type="ARBA" id="ARBA00022825"/>
    </source>
</evidence>
<accession>A0A679FTM0</accession>
<dbReference type="Gene3D" id="2.30.42.10">
    <property type="match status" value="1"/>
</dbReference>
<dbReference type="PANTHER" id="PTHR32060">
    <property type="entry name" value="TAIL-SPECIFIC PROTEASE"/>
    <property type="match status" value="1"/>
</dbReference>
<evidence type="ECO:0000256" key="3">
    <source>
        <dbReference type="ARBA" id="ARBA00022801"/>
    </source>
</evidence>
<dbReference type="FunFam" id="2.30.42.10:FF:000063">
    <property type="entry name" value="Peptidase, S41 family"/>
    <property type="match status" value="1"/>
</dbReference>
<evidence type="ECO:0000313" key="8">
    <source>
        <dbReference type="Proteomes" id="UP000501421"/>
    </source>
</evidence>
<keyword evidence="3 5" id="KW-0378">Hydrolase</keyword>
<protein>
    <submittedName>
        <fullName evidence="7">Carboxy-terminal processing protease CtpB</fullName>
    </submittedName>
</protein>
<dbReference type="GO" id="GO:0007165">
    <property type="term" value="P:signal transduction"/>
    <property type="evidence" value="ECO:0007669"/>
    <property type="project" value="TreeGrafter"/>
</dbReference>
<feature type="domain" description="PDZ" evidence="6">
    <location>
        <begin position="106"/>
        <end position="170"/>
    </location>
</feature>